<organism evidence="1 2">
    <name type="scientific">Odoribacter splanchnicus</name>
    <dbReference type="NCBI Taxonomy" id="28118"/>
    <lineage>
        <taxon>Bacteria</taxon>
        <taxon>Pseudomonadati</taxon>
        <taxon>Bacteroidota</taxon>
        <taxon>Bacteroidia</taxon>
        <taxon>Bacteroidales</taxon>
        <taxon>Odoribacteraceae</taxon>
        <taxon>Odoribacter</taxon>
    </lineage>
</organism>
<evidence type="ECO:0000313" key="2">
    <source>
        <dbReference type="Proteomes" id="UP001212263"/>
    </source>
</evidence>
<dbReference type="RefSeq" id="WP_272055070.1">
    <property type="nucleotide sequence ID" value="NZ_JAQMRB010000036.1"/>
</dbReference>
<reference evidence="1" key="1">
    <citation type="submission" date="2023-01" db="EMBL/GenBank/DDBJ databases">
        <title>Human gut microbiome strain richness.</title>
        <authorList>
            <person name="Chen-Liaw A."/>
        </authorList>
    </citation>
    <scope>NUCLEOTIDE SEQUENCE</scope>
    <source>
        <strain evidence="1">RTP21484st1_B7_RTP21484_190118</strain>
    </source>
</reference>
<gene>
    <name evidence="1" type="ORF">PN645_18710</name>
</gene>
<accession>A0AAW6FMN4</accession>
<dbReference type="AlphaFoldDB" id="A0AAW6FMN4"/>
<proteinExistence type="predicted"/>
<name>A0AAW6FMN4_9BACT</name>
<sequence>MTITIKDTTLGINTYISFKTYLDEVAKDPKHEHATLLINYEDEDHTRVLTEVFHGTEDNVIQTYSSNYVAAQVHNHPNGSPPSAQDLLFTAEMMREENNYQATFAYNHEDKSYYSLYAYKPEAGEDLYQALKNEIDPVTHDFKSGGECDKILETINSTYKNFSTEMMQIYRLCAVIEEFGKGIAVTKYNPETKKNEVYRVEKGKDKKGNIVYAPLICK</sequence>
<dbReference type="EMBL" id="JAQMRD010000039">
    <property type="protein sequence ID" value="MDB9225011.1"/>
    <property type="molecule type" value="Genomic_DNA"/>
</dbReference>
<evidence type="ECO:0000313" key="1">
    <source>
        <dbReference type="EMBL" id="MDB9225011.1"/>
    </source>
</evidence>
<comment type="caution">
    <text evidence="1">The sequence shown here is derived from an EMBL/GenBank/DDBJ whole genome shotgun (WGS) entry which is preliminary data.</text>
</comment>
<protein>
    <recommendedName>
        <fullName evidence="3">JAB domain-containing protein</fullName>
    </recommendedName>
</protein>
<dbReference type="Proteomes" id="UP001212263">
    <property type="component" value="Unassembled WGS sequence"/>
</dbReference>
<evidence type="ECO:0008006" key="3">
    <source>
        <dbReference type="Google" id="ProtNLM"/>
    </source>
</evidence>